<accession>A0A507ZPC1</accession>
<dbReference type="GO" id="GO:0016887">
    <property type="term" value="F:ATP hydrolysis activity"/>
    <property type="evidence" value="ECO:0007669"/>
    <property type="project" value="InterPro"/>
</dbReference>
<comment type="subcellular location">
    <subcellularLocation>
        <location evidence="1">Cell membrane</location>
        <topology evidence="1">Peripheral membrane protein</topology>
    </subcellularLocation>
</comment>
<dbReference type="Proteomes" id="UP000317169">
    <property type="component" value="Unassembled WGS sequence"/>
</dbReference>
<evidence type="ECO:0000256" key="3">
    <source>
        <dbReference type="ARBA" id="ARBA00022475"/>
    </source>
</evidence>
<dbReference type="Pfam" id="PF00005">
    <property type="entry name" value="ABC_tran"/>
    <property type="match status" value="1"/>
</dbReference>
<protein>
    <submittedName>
        <fullName evidence="11">ABC transporter ATP-binding protein</fullName>
    </submittedName>
</protein>
<dbReference type="AlphaFoldDB" id="A0A507ZPC1"/>
<dbReference type="FunFam" id="3.40.50.300:FF:000134">
    <property type="entry name" value="Iron-enterobactin ABC transporter ATP-binding protein"/>
    <property type="match status" value="1"/>
</dbReference>
<keyword evidence="5" id="KW-0547">Nucleotide-binding</keyword>
<dbReference type="CDD" id="cd03214">
    <property type="entry name" value="ABC_Iron-Siderophores_B12_Hemin"/>
    <property type="match status" value="1"/>
</dbReference>
<comment type="caution">
    <text evidence="11">The sequence shown here is derived from an EMBL/GenBank/DDBJ whole genome shotgun (WGS) entry which is preliminary data.</text>
</comment>
<evidence type="ECO:0000256" key="1">
    <source>
        <dbReference type="ARBA" id="ARBA00004202"/>
    </source>
</evidence>
<reference evidence="11 12" key="1">
    <citation type="submission" date="2019-06" db="EMBL/GenBank/DDBJ databases">
        <title>Flavibacter putida gen. nov., sp. nov., a novel marine bacterium of the family Flavobacteriaceae isolated from coastal seawater.</title>
        <authorList>
            <person name="Feng X."/>
        </authorList>
    </citation>
    <scope>NUCLEOTIDE SEQUENCE [LARGE SCALE GENOMIC DNA]</scope>
    <source>
        <strain evidence="11 12">PLHSN227</strain>
    </source>
</reference>
<sequence length="259" mass="29000">MEAKQIPLLETKNLEIGYAQKSIAKAIHLNIPKGKLIATIGINGSGKSTLLKTLIGQLQPKNGAIFLENKNIKELSAKQIAEQISIVLTHTHFSKNLSIQEFVALGRHPYTNWLGVLSAKDKQAITKALELIDLNDKAERKCSNLSDGQLQKVMLARALAQDTPLIVLDEPTTHLDMYHKVFVLKMLKDLTQKTGKTIVFASHEINLALQLCDEIILINKGRVIQDTPKQLIEDKHLERLFPKNLIRFDAQSSTFKIVE</sequence>
<keyword evidence="9" id="KW-0472">Membrane</keyword>
<dbReference type="EMBL" id="VIAR01000005">
    <property type="protein sequence ID" value="TQD39139.1"/>
    <property type="molecule type" value="Genomic_DNA"/>
</dbReference>
<dbReference type="PROSITE" id="PS50893">
    <property type="entry name" value="ABC_TRANSPORTER_2"/>
    <property type="match status" value="1"/>
</dbReference>
<evidence type="ECO:0000256" key="5">
    <source>
        <dbReference type="ARBA" id="ARBA00022741"/>
    </source>
</evidence>
<evidence type="ECO:0000256" key="9">
    <source>
        <dbReference type="ARBA" id="ARBA00023136"/>
    </source>
</evidence>
<evidence type="ECO:0000256" key="2">
    <source>
        <dbReference type="ARBA" id="ARBA00022448"/>
    </source>
</evidence>
<keyword evidence="2" id="KW-0813">Transport</keyword>
<proteinExistence type="predicted"/>
<dbReference type="PANTHER" id="PTHR42771">
    <property type="entry name" value="IRON(3+)-HYDROXAMATE IMPORT ATP-BINDING PROTEIN FHUC"/>
    <property type="match status" value="1"/>
</dbReference>
<keyword evidence="8" id="KW-0406">Ion transport</keyword>
<dbReference type="OrthoDB" id="9787851at2"/>
<keyword evidence="6 11" id="KW-0067">ATP-binding</keyword>
<organism evidence="11 12">
    <name type="scientific">Haloflavibacter putidus</name>
    <dbReference type="NCBI Taxonomy" id="2576776"/>
    <lineage>
        <taxon>Bacteria</taxon>
        <taxon>Pseudomonadati</taxon>
        <taxon>Bacteroidota</taxon>
        <taxon>Flavobacteriia</taxon>
        <taxon>Flavobacteriales</taxon>
        <taxon>Flavobacteriaceae</taxon>
        <taxon>Haloflavibacter</taxon>
    </lineage>
</organism>
<dbReference type="PANTHER" id="PTHR42771:SF4">
    <property type="entry name" value="IRON(3+)-HYDROXAMATE IMPORT ATP-BINDING PROTEIN FHUC"/>
    <property type="match status" value="1"/>
</dbReference>
<evidence type="ECO:0000256" key="4">
    <source>
        <dbReference type="ARBA" id="ARBA00022496"/>
    </source>
</evidence>
<evidence type="ECO:0000313" key="11">
    <source>
        <dbReference type="EMBL" id="TQD39139.1"/>
    </source>
</evidence>
<dbReference type="RefSeq" id="WP_141421588.1">
    <property type="nucleotide sequence ID" value="NZ_VIAR01000005.1"/>
</dbReference>
<evidence type="ECO:0000259" key="10">
    <source>
        <dbReference type="PROSITE" id="PS50893"/>
    </source>
</evidence>
<dbReference type="GO" id="GO:0006826">
    <property type="term" value="P:iron ion transport"/>
    <property type="evidence" value="ECO:0007669"/>
    <property type="project" value="UniProtKB-KW"/>
</dbReference>
<dbReference type="SMART" id="SM00382">
    <property type="entry name" value="AAA"/>
    <property type="match status" value="1"/>
</dbReference>
<dbReference type="GO" id="GO:0005886">
    <property type="term" value="C:plasma membrane"/>
    <property type="evidence" value="ECO:0007669"/>
    <property type="project" value="UniProtKB-SubCell"/>
</dbReference>
<keyword evidence="3" id="KW-1003">Cell membrane</keyword>
<dbReference type="InterPro" id="IPR027417">
    <property type="entry name" value="P-loop_NTPase"/>
</dbReference>
<keyword evidence="12" id="KW-1185">Reference proteome</keyword>
<keyword evidence="4" id="KW-0410">Iron transport</keyword>
<keyword evidence="7" id="KW-0408">Iron</keyword>
<feature type="domain" description="ABC transporter" evidence="10">
    <location>
        <begin position="9"/>
        <end position="245"/>
    </location>
</feature>
<evidence type="ECO:0000256" key="6">
    <source>
        <dbReference type="ARBA" id="ARBA00022840"/>
    </source>
</evidence>
<evidence type="ECO:0000256" key="8">
    <source>
        <dbReference type="ARBA" id="ARBA00023065"/>
    </source>
</evidence>
<name>A0A507ZPC1_9FLAO</name>
<dbReference type="InterPro" id="IPR003439">
    <property type="entry name" value="ABC_transporter-like_ATP-bd"/>
</dbReference>
<gene>
    <name evidence="11" type="ORF">FKR84_07025</name>
</gene>
<dbReference type="GO" id="GO:0005524">
    <property type="term" value="F:ATP binding"/>
    <property type="evidence" value="ECO:0007669"/>
    <property type="project" value="UniProtKB-KW"/>
</dbReference>
<dbReference type="SUPFAM" id="SSF52540">
    <property type="entry name" value="P-loop containing nucleoside triphosphate hydrolases"/>
    <property type="match status" value="1"/>
</dbReference>
<dbReference type="Gene3D" id="3.40.50.300">
    <property type="entry name" value="P-loop containing nucleotide triphosphate hydrolases"/>
    <property type="match status" value="1"/>
</dbReference>
<evidence type="ECO:0000313" key="12">
    <source>
        <dbReference type="Proteomes" id="UP000317169"/>
    </source>
</evidence>
<dbReference type="InterPro" id="IPR051535">
    <property type="entry name" value="Siderophore_ABC-ATPase"/>
</dbReference>
<dbReference type="InterPro" id="IPR003593">
    <property type="entry name" value="AAA+_ATPase"/>
</dbReference>
<evidence type="ECO:0000256" key="7">
    <source>
        <dbReference type="ARBA" id="ARBA00023004"/>
    </source>
</evidence>